<name>I2C6H9_BACAY</name>
<organism evidence="4 5">
    <name type="scientific">Bacillus amyloliquefaciens (strain Y2)</name>
    <name type="common">Bacillus amyloliquefaciens subsp. plantarum (strain B9601-Y2)</name>
    <dbReference type="NCBI Taxonomy" id="1155777"/>
    <lineage>
        <taxon>Bacteria</taxon>
        <taxon>Bacillati</taxon>
        <taxon>Bacillota</taxon>
        <taxon>Bacilli</taxon>
        <taxon>Bacillales</taxon>
        <taxon>Bacillaceae</taxon>
        <taxon>Bacillus</taxon>
        <taxon>Bacillus amyloliquefaciens group</taxon>
    </lineage>
</organism>
<dbReference type="AlphaFoldDB" id="I2C6H9"/>
<evidence type="ECO:0000313" key="4">
    <source>
        <dbReference type="EMBL" id="AFJ62253.1"/>
    </source>
</evidence>
<sequence>MITRLSEGGNMMTSVLDVLKERASVKEYDKDAVITKEELTELLEITTQAPSAWNLQHWHFQVFHSDEAKAALLPVAFNQKQIIDSSAVIAVLGDLKANENGEDVYAELAEQGNITEEIKQTLLGQINGAYQNDQFARDSAFLNASLAAMQLMLAAKAKGYDTCAIGGFNKEQFVKEFDVSERFVPVMLISIGKAVKPAHKSNRLPVSKVSTWL</sequence>
<dbReference type="HOGENOM" id="CLU_070764_4_5_9"/>
<dbReference type="InterPro" id="IPR000415">
    <property type="entry name" value="Nitroreductase-like"/>
</dbReference>
<dbReference type="CDD" id="cd02137">
    <property type="entry name" value="MhqN-like"/>
    <property type="match status" value="1"/>
</dbReference>
<reference evidence="4 5" key="1">
    <citation type="journal article" date="2012" name="J. Biotechnol.">
        <title>Genome sequence of the plant growth promoting strain Bacillus amyloliquefaciens subsp. plantarum B9601-Y2 and expression of mersacidin and other secondary metabolites.</title>
        <authorList>
            <person name="He P."/>
            <person name="Hao K."/>
            <person name="Blom J."/>
            <person name="Ruckert C."/>
            <person name="Vater J."/>
            <person name="Mao Z."/>
            <person name="Wu Y."/>
            <person name="Hou M."/>
            <person name="He P."/>
            <person name="He Y."/>
            <person name="Borriss R."/>
        </authorList>
    </citation>
    <scope>NUCLEOTIDE SEQUENCE [LARGE SCALE GENOMIC DNA]</scope>
    <source>
        <strain evidence="4">Y2</strain>
    </source>
</reference>
<dbReference type="SUPFAM" id="SSF55469">
    <property type="entry name" value="FMN-dependent nitroreductase-like"/>
    <property type="match status" value="1"/>
</dbReference>
<keyword evidence="2 4" id="KW-0560">Oxidoreductase</keyword>
<dbReference type="EC" id="1.-.-.-" evidence="4"/>
<dbReference type="KEGG" id="bqy:MUS_2307"/>
<feature type="domain" description="Nitroreductase" evidence="3">
    <location>
        <begin position="19"/>
        <end position="193"/>
    </location>
</feature>
<dbReference type="EMBL" id="CP003332">
    <property type="protein sequence ID" value="AFJ62253.1"/>
    <property type="molecule type" value="Genomic_DNA"/>
</dbReference>
<evidence type="ECO:0000256" key="2">
    <source>
        <dbReference type="ARBA" id="ARBA00023002"/>
    </source>
</evidence>
<dbReference type="PATRIC" id="fig|1126211.3.peg.2205"/>
<gene>
    <name evidence="4" type="primary">yodC</name>
    <name evidence="4" type="ORF">MUS_2307</name>
</gene>
<evidence type="ECO:0000256" key="1">
    <source>
        <dbReference type="ARBA" id="ARBA00007118"/>
    </source>
</evidence>
<dbReference type="InterPro" id="IPR029479">
    <property type="entry name" value="Nitroreductase"/>
</dbReference>
<dbReference type="PANTHER" id="PTHR43673">
    <property type="entry name" value="NAD(P)H NITROREDUCTASE YDGI-RELATED"/>
    <property type="match status" value="1"/>
</dbReference>
<accession>I2C6H9</accession>
<evidence type="ECO:0000259" key="3">
    <source>
        <dbReference type="Pfam" id="PF00881"/>
    </source>
</evidence>
<comment type="similarity">
    <text evidence="1">Belongs to the nitroreductase family.</text>
</comment>
<dbReference type="PANTHER" id="PTHR43673:SF3">
    <property type="entry name" value="NAD(P)H NITROREDUCTASE YODC-RELATED"/>
    <property type="match status" value="1"/>
</dbReference>
<proteinExistence type="inferred from homology"/>
<dbReference type="Proteomes" id="UP000002878">
    <property type="component" value="Chromosome"/>
</dbReference>
<dbReference type="Pfam" id="PF00881">
    <property type="entry name" value="Nitroreductase"/>
    <property type="match status" value="1"/>
</dbReference>
<dbReference type="Gene3D" id="3.40.109.10">
    <property type="entry name" value="NADH Oxidase"/>
    <property type="match status" value="1"/>
</dbReference>
<protein>
    <submittedName>
        <fullName evidence="4">Putative NAD(P)H nitroreductase</fullName>
        <ecNumber evidence="4">1.-.-.-</ecNumber>
    </submittedName>
</protein>
<evidence type="ECO:0000313" key="5">
    <source>
        <dbReference type="Proteomes" id="UP000002878"/>
    </source>
</evidence>
<dbReference type="GO" id="GO:0016491">
    <property type="term" value="F:oxidoreductase activity"/>
    <property type="evidence" value="ECO:0007669"/>
    <property type="project" value="UniProtKB-KW"/>
</dbReference>